<dbReference type="PANTHER" id="PTHR14739:SF9">
    <property type="entry name" value="MICROTUBULE-ASSOCIATED PROTEIN 9"/>
    <property type="match status" value="1"/>
</dbReference>
<dbReference type="OrthoDB" id="8956542at2759"/>
<keyword evidence="3" id="KW-1185">Reference proteome</keyword>
<feature type="region of interest" description="Disordered" evidence="1">
    <location>
        <begin position="268"/>
        <end position="290"/>
    </location>
</feature>
<sequence length="372" mass="42457">MDIFKSSRTKTSINNFQLSDEEENIRPKKVSFLKSQRNFDSLQSNTLPSDNIQSDSLQSNTLQSCTLRSDNIQSNTLQSNTFQSDIFQSNIVQSVTLQSDIPRTDAFRSDRSLFSHQVRTEVLSRDRYQRDTDLPSHIKSPSLQNNTSKKSLSESSACSRSQLESPLPLYSENSQWESSSERDERDGHTHTSSSRAALSEIHTPSNPSTPTPTSSPPFFQTTRNSRSDALEDCVTVMVNTHSRPLEGGDSTAEQKRQKNLQLIHMLDFRSSASRSGSSRMSRSAPSHSAESRYLGTLKVLEQKLCFQETELETADSLRASVYQIFEKWKQEHDLVLRKQLQKQLQTENKLKEEKEKEKDQRTRDSTFSVTQW</sequence>
<feature type="region of interest" description="Disordered" evidence="1">
    <location>
        <begin position="345"/>
        <end position="372"/>
    </location>
</feature>
<protein>
    <submittedName>
        <fullName evidence="2">Uncharacterized protein</fullName>
    </submittedName>
</protein>
<dbReference type="PANTHER" id="PTHR14739">
    <property type="entry name" value="MICROTUBULE-ASSOCIATED PROTEIN 9"/>
    <property type="match status" value="1"/>
</dbReference>
<feature type="compositionally biased region" description="Basic and acidic residues" evidence="1">
    <location>
        <begin position="125"/>
        <end position="136"/>
    </location>
</feature>
<gene>
    <name evidence="2" type="ORF">Baya_14769</name>
</gene>
<evidence type="ECO:0000313" key="3">
    <source>
        <dbReference type="Proteomes" id="UP000319801"/>
    </source>
</evidence>
<dbReference type="GO" id="GO:0000281">
    <property type="term" value="P:mitotic cytokinesis"/>
    <property type="evidence" value="ECO:0007669"/>
    <property type="project" value="InterPro"/>
</dbReference>
<feature type="compositionally biased region" description="Low complexity" evidence="1">
    <location>
        <begin position="269"/>
        <end position="288"/>
    </location>
</feature>
<feature type="compositionally biased region" description="Basic and acidic residues" evidence="1">
    <location>
        <begin position="348"/>
        <end position="364"/>
    </location>
</feature>
<dbReference type="GO" id="GO:1902412">
    <property type="term" value="P:regulation of mitotic cytokinesis"/>
    <property type="evidence" value="ECO:0007669"/>
    <property type="project" value="TreeGrafter"/>
</dbReference>
<reference evidence="2 3" key="1">
    <citation type="journal article" date="2019" name="Genome Biol. Evol.">
        <title>Whole-Genome Sequencing of the Giant Devil Catfish, Bagarius yarrelli.</title>
        <authorList>
            <person name="Jiang W."/>
            <person name="Lv Y."/>
            <person name="Cheng L."/>
            <person name="Yang K."/>
            <person name="Chao B."/>
            <person name="Wang X."/>
            <person name="Li Y."/>
            <person name="Pan X."/>
            <person name="You X."/>
            <person name="Zhang Y."/>
            <person name="Yang J."/>
            <person name="Li J."/>
            <person name="Zhang X."/>
            <person name="Liu S."/>
            <person name="Sun C."/>
            <person name="Yang J."/>
            <person name="Shi Q."/>
        </authorList>
    </citation>
    <scope>NUCLEOTIDE SEQUENCE [LARGE SCALE GENOMIC DNA]</scope>
    <source>
        <strain evidence="2">JWS20170419001</strain>
        <tissue evidence="2">Muscle</tissue>
    </source>
</reference>
<feature type="region of interest" description="Disordered" evidence="1">
    <location>
        <begin position="125"/>
        <end position="224"/>
    </location>
</feature>
<proteinExistence type="predicted"/>
<dbReference type="InterPro" id="IPR026106">
    <property type="entry name" value="MAP9"/>
</dbReference>
<comment type="caution">
    <text evidence="2">The sequence shown here is derived from an EMBL/GenBank/DDBJ whole genome shotgun (WGS) entry which is preliminary data.</text>
</comment>
<evidence type="ECO:0000313" key="2">
    <source>
        <dbReference type="EMBL" id="TTH23537.1"/>
    </source>
</evidence>
<feature type="compositionally biased region" description="Basic and acidic residues" evidence="1">
    <location>
        <begin position="179"/>
        <end position="189"/>
    </location>
</feature>
<dbReference type="AlphaFoldDB" id="A0A556VB89"/>
<accession>A0A556VB89</accession>
<name>A0A556VB89_BAGYA</name>
<feature type="compositionally biased region" description="Low complexity" evidence="1">
    <location>
        <begin position="148"/>
        <end position="165"/>
    </location>
</feature>
<evidence type="ECO:0000256" key="1">
    <source>
        <dbReference type="SAM" id="MobiDB-lite"/>
    </source>
</evidence>
<dbReference type="GO" id="GO:0090307">
    <property type="term" value="P:mitotic spindle assembly"/>
    <property type="evidence" value="ECO:0007669"/>
    <property type="project" value="TreeGrafter"/>
</dbReference>
<dbReference type="EMBL" id="VCAZ01000207">
    <property type="protein sequence ID" value="TTH23537.1"/>
    <property type="molecule type" value="Genomic_DNA"/>
</dbReference>
<dbReference type="Proteomes" id="UP000319801">
    <property type="component" value="Unassembled WGS sequence"/>
</dbReference>
<organism evidence="2 3">
    <name type="scientific">Bagarius yarrelli</name>
    <name type="common">Goonch</name>
    <name type="synonym">Bagrus yarrelli</name>
    <dbReference type="NCBI Taxonomy" id="175774"/>
    <lineage>
        <taxon>Eukaryota</taxon>
        <taxon>Metazoa</taxon>
        <taxon>Chordata</taxon>
        <taxon>Craniata</taxon>
        <taxon>Vertebrata</taxon>
        <taxon>Euteleostomi</taxon>
        <taxon>Actinopterygii</taxon>
        <taxon>Neopterygii</taxon>
        <taxon>Teleostei</taxon>
        <taxon>Ostariophysi</taxon>
        <taxon>Siluriformes</taxon>
        <taxon>Sisoridae</taxon>
        <taxon>Sisorinae</taxon>
        <taxon>Bagarius</taxon>
    </lineage>
</organism>
<dbReference type="GO" id="GO:0008017">
    <property type="term" value="F:microtubule binding"/>
    <property type="evidence" value="ECO:0007669"/>
    <property type="project" value="TreeGrafter"/>
</dbReference>
<dbReference type="GO" id="GO:0000235">
    <property type="term" value="C:astral microtubule"/>
    <property type="evidence" value="ECO:0007669"/>
    <property type="project" value="TreeGrafter"/>
</dbReference>